<name>A0A0F9E969_9ZZZZ</name>
<evidence type="ECO:0000313" key="1">
    <source>
        <dbReference type="EMBL" id="KKL70608.1"/>
    </source>
</evidence>
<feature type="non-terminal residue" evidence="1">
    <location>
        <position position="392"/>
    </location>
</feature>
<reference evidence="1" key="1">
    <citation type="journal article" date="2015" name="Nature">
        <title>Complex archaea that bridge the gap between prokaryotes and eukaryotes.</title>
        <authorList>
            <person name="Spang A."/>
            <person name="Saw J.H."/>
            <person name="Jorgensen S.L."/>
            <person name="Zaremba-Niedzwiedzka K."/>
            <person name="Martijn J."/>
            <person name="Lind A.E."/>
            <person name="van Eijk R."/>
            <person name="Schleper C."/>
            <person name="Guy L."/>
            <person name="Ettema T.J."/>
        </authorList>
    </citation>
    <scope>NUCLEOTIDE SEQUENCE</scope>
</reference>
<dbReference type="InterPro" id="IPR013320">
    <property type="entry name" value="ConA-like_dom_sf"/>
</dbReference>
<proteinExistence type="predicted"/>
<organism evidence="1">
    <name type="scientific">marine sediment metagenome</name>
    <dbReference type="NCBI Taxonomy" id="412755"/>
    <lineage>
        <taxon>unclassified sequences</taxon>
        <taxon>metagenomes</taxon>
        <taxon>ecological metagenomes</taxon>
    </lineage>
</organism>
<evidence type="ECO:0008006" key="2">
    <source>
        <dbReference type="Google" id="ProtNLM"/>
    </source>
</evidence>
<dbReference type="SUPFAM" id="SSF49899">
    <property type="entry name" value="Concanavalin A-like lectins/glucanases"/>
    <property type="match status" value="1"/>
</dbReference>
<protein>
    <recommendedName>
        <fullName evidence="2">LamG-like jellyroll fold domain-containing protein</fullName>
    </recommendedName>
</protein>
<dbReference type="AlphaFoldDB" id="A0A0F9E969"/>
<sequence length="392" mass="42545">MLSNLISQWKMNDNAANTIVVDSRGSNNGISNRNTSIISVSGKINEALDLDYASSDRIDCGLDSSLQTNLFSISTWIKVEGASGTHQQILGNNGTDFKGFGIAMLSNRTLNFVVGDGSTWGININPGSTLTYGTHYNIIMTFDGTNGILYVNNSSWGTDTLAGSITYDAAKKFWIGVKDGSSLYFNGEIDDTRYYDKELSASERAQLYNSGNGTEDNFDSLVLADTITLTDANNLPEAILEDTITLSDTATSSPAHYATRIIKLDTNTMLVCTDTDPAEIIEVDISGGTPTFIIHTLLTAKNAQDVTVNSTFNKIYVACKNGKVVKLSSSDLTDKTLLDTLDTDDLTNIDCLDAHYYTYAGSDDSSGEIILIDESEITKLNSDIRFLLQKDI</sequence>
<comment type="caution">
    <text evidence="1">The sequence shown here is derived from an EMBL/GenBank/DDBJ whole genome shotgun (WGS) entry which is preliminary data.</text>
</comment>
<dbReference type="Pfam" id="PF13385">
    <property type="entry name" value="Laminin_G_3"/>
    <property type="match status" value="1"/>
</dbReference>
<accession>A0A0F9E969</accession>
<gene>
    <name evidence="1" type="ORF">LCGC14_2103190</name>
</gene>
<dbReference type="EMBL" id="LAZR01025849">
    <property type="protein sequence ID" value="KKL70608.1"/>
    <property type="molecule type" value="Genomic_DNA"/>
</dbReference>
<dbReference type="Gene3D" id="2.60.120.200">
    <property type="match status" value="1"/>
</dbReference>